<reference evidence="2" key="1">
    <citation type="journal article" date="2025" name="Aquaculture">
        <title>Assessment of the bioflocculant production and safety properties of Metabacillus hrfriensis sp. nov. based on phenotypic and whole-genome sequencing analysis.</title>
        <authorList>
            <person name="Zhang R."/>
            <person name="Zhao Z."/>
            <person name="Luo L."/>
            <person name="Wang S."/>
            <person name="Guo K."/>
            <person name="Xu W."/>
        </authorList>
    </citation>
    <scope>NUCLEOTIDE SEQUENCE [LARGE SCALE GENOMIC DNA]</scope>
    <source>
        <strain evidence="2">CT-WN-B3</strain>
    </source>
</reference>
<proteinExistence type="predicted"/>
<dbReference type="EMBL" id="CP126116">
    <property type="protein sequence ID" value="WHZ58467.1"/>
    <property type="molecule type" value="Genomic_DNA"/>
</dbReference>
<name>A0ACD4RDH5_9BACI</name>
<protein>
    <submittedName>
        <fullName evidence="1">Response regulator</fullName>
    </submittedName>
</protein>
<keyword evidence="2" id="KW-1185">Reference proteome</keyword>
<accession>A0ACD4RDH5</accession>
<gene>
    <name evidence="1" type="ORF">QLQ22_03725</name>
</gene>
<evidence type="ECO:0000313" key="1">
    <source>
        <dbReference type="EMBL" id="WHZ58467.1"/>
    </source>
</evidence>
<organism evidence="1 2">
    <name type="scientific">Metabacillus hrfriensis</name>
    <dbReference type="NCBI Taxonomy" id="3048891"/>
    <lineage>
        <taxon>Bacteria</taxon>
        <taxon>Bacillati</taxon>
        <taxon>Bacillota</taxon>
        <taxon>Bacilli</taxon>
        <taxon>Bacillales</taxon>
        <taxon>Bacillaceae</taxon>
        <taxon>Metabacillus</taxon>
    </lineage>
</organism>
<sequence>MKAIIIDDEKHVREGLLLLADWDRHGIHTILEAEDGEEAVKLITEHRPEIIFTDMSMPRRDGISLLKWLYSADLGSKTIVVSGYDDFDYMRNAIAYKSFDYILKPIEPDVLNETLERAVTEWKEQAHSRNSQAEESRVMNEVKPLYWDQLFSGLCTKKEIPQSAEEKIEKEFGISMTLAEKTAAILPIKAIVMKSFQGDYELAYSALSNMFSGLLRKQNDGVCFRNINKEEELVILFWKNKNVTYLSEEISALIYHSYKINCILALGKRSIDLSEAYDSSEQVYIKHNLLSKQKIVTSNEVDLKPLLHLFDFSNELKWALKSGSAAQAEIQLDQIFTKLINDHTLSLEQIKLWENQFDLLRSNWIKEYEVHHHPAFYSGTDYWKEDGSFSFEKFKEEKKKEFGQLIKFLSNVKYQKEKNNMQQIEEYLQQHYQEDINLQDIADRFFLSREYISRKFKQDYQATLTDYLTNIRMEKAKKLLENPYLKIYEVAYGVGYQNEKYFSKVFKKQVGLTPNEYRHSLTSKP</sequence>
<evidence type="ECO:0000313" key="2">
    <source>
        <dbReference type="Proteomes" id="UP001226091"/>
    </source>
</evidence>
<dbReference type="Proteomes" id="UP001226091">
    <property type="component" value="Chromosome"/>
</dbReference>